<keyword evidence="3" id="KW-1185">Reference proteome</keyword>
<name>A0ABV5LRG1_9ACTN</name>
<reference evidence="2 3" key="1">
    <citation type="submission" date="2024-09" db="EMBL/GenBank/DDBJ databases">
        <authorList>
            <person name="Sun Q."/>
            <person name="Mori K."/>
        </authorList>
    </citation>
    <scope>NUCLEOTIDE SEQUENCE [LARGE SCALE GENOMIC DNA]</scope>
    <source>
        <strain evidence="2 3">TISTR 1856</strain>
    </source>
</reference>
<dbReference type="EMBL" id="JBHMDM010000004">
    <property type="protein sequence ID" value="MFB9376680.1"/>
    <property type="molecule type" value="Genomic_DNA"/>
</dbReference>
<sequence length="78" mass="8140">MNLAWTYPDANAPSSATNPNKDTALVTSVTYSHDGVDRLTTTPTAPTAGGAVTRYEGFRHDGAGGRTTYLNATSTTCT</sequence>
<evidence type="ECO:0000256" key="1">
    <source>
        <dbReference type="SAM" id="MobiDB-lite"/>
    </source>
</evidence>
<organism evidence="2 3">
    <name type="scientific">Kineococcus gynurae</name>
    <dbReference type="NCBI Taxonomy" id="452979"/>
    <lineage>
        <taxon>Bacteria</taxon>
        <taxon>Bacillati</taxon>
        <taxon>Actinomycetota</taxon>
        <taxon>Actinomycetes</taxon>
        <taxon>Kineosporiales</taxon>
        <taxon>Kineosporiaceae</taxon>
        <taxon>Kineococcus</taxon>
    </lineage>
</organism>
<dbReference type="RefSeq" id="WP_380135957.1">
    <property type="nucleotide sequence ID" value="NZ_JBHLUI010000003.1"/>
</dbReference>
<proteinExistence type="predicted"/>
<evidence type="ECO:0008006" key="4">
    <source>
        <dbReference type="Google" id="ProtNLM"/>
    </source>
</evidence>
<accession>A0ABV5LRG1</accession>
<evidence type="ECO:0000313" key="2">
    <source>
        <dbReference type="EMBL" id="MFB9376680.1"/>
    </source>
</evidence>
<protein>
    <recommendedName>
        <fullName evidence="4">YD repeat-containing protein</fullName>
    </recommendedName>
</protein>
<dbReference type="Proteomes" id="UP001589748">
    <property type="component" value="Unassembled WGS sequence"/>
</dbReference>
<comment type="caution">
    <text evidence="2">The sequence shown here is derived from an EMBL/GenBank/DDBJ whole genome shotgun (WGS) entry which is preliminary data.</text>
</comment>
<gene>
    <name evidence="2" type="ORF">ACFFVI_06835</name>
</gene>
<feature type="compositionally biased region" description="Polar residues" evidence="1">
    <location>
        <begin position="12"/>
        <end position="21"/>
    </location>
</feature>
<feature type="region of interest" description="Disordered" evidence="1">
    <location>
        <begin position="1"/>
        <end position="21"/>
    </location>
</feature>
<evidence type="ECO:0000313" key="3">
    <source>
        <dbReference type="Proteomes" id="UP001589748"/>
    </source>
</evidence>